<sequence length="997" mass="111861">MRRAPVIRTTETLSPKELYDVVCAAASQDPVPVQQATTRLKELLELPGAFDVLHEIAAQKIVALQVRQQSIIQFKNAALSRWRSRRYLNDAQRIHIRTRCLSLLDEADETIAQCNEIIIAKIARHDFPSGWPTLISQLMGVINSNMESRYVRGEAGSELPLRRSLEILNAILKEFTSIKLPGGVKITGQLVEELRSVLLAHYSLISTSFPSSLNPSTIALPRSAEDLLFAHLVLKCVFREFFHYSATRLQALSELRINLVLALQAVPANEVARRSAELLARHVTLFGRFFQRIQRLSSSRFVTLPVCGDLVLYYWSKVVQAANGPQEYIRDSPDAVFPVRFLVQAMVLFKDSLAQWAPVRKDGTENDRVLSKSFVEDAVRLLVTRYIPLKPSDLEDWMADPEEWVRTEEQDNEQWIFELRACGERVLVSLANQYRQYVTPLLEATFKQVVGQYSIDLAGILQKEALYCAIGRCAPRLKEVIPFNEWLSRTLLAEARETNANYPILKRRIAWLIGKWISDMCSPANDPNIWTVLVHLLQDRGPGTDVVVRLTAAMALRECVDTIEFNENVFAPFLSTAVNELVLLMAEMDSVDSKRQVANSLNAVIERVGTRIIPLIPNVAEPIPQLWTAAEGDWLMKASLLVTSAKEHSQSLHVLVVALVRESFMPGAAVQLDEDAFVLWQSALRNATTIESVSGGPGLIDLFPLVVSLLSQNLDLLGSIGSIIESYYLLNAPRVLQLYAVDLFRAYVTAIGQAPPINIKDMITSLSVLFQVAPSSLWGEALHVSSLFALAIKALSDDKDSTTILTEYVYFFARIAMADKRVFLQLMSATAMAQNVPEPTLWEALLNQWWTRFDNMSEPRHRKLAAMGIADLVSTGRPEVLNRLSSDVCNLWMDVFGEIREAREIASIEDSSGLTLYWDRPLTTFYPQSEGTPEFARCKALYDNDPVRTAQLRTYVGARIQEAEMACGGGATFQSLYLEKADPLLLKQIQAELGKRP</sequence>
<dbReference type="Pfam" id="PF25758">
    <property type="entry name" value="TPR_IPO11"/>
    <property type="match status" value="1"/>
</dbReference>
<dbReference type="STRING" id="139825.A0A401GBH7"/>
<evidence type="ECO:0000256" key="2">
    <source>
        <dbReference type="ARBA" id="ARBA00007991"/>
    </source>
</evidence>
<keyword evidence="4" id="KW-0539">Nucleus</keyword>
<organism evidence="6 7">
    <name type="scientific">Sparassis crispa</name>
    <dbReference type="NCBI Taxonomy" id="139825"/>
    <lineage>
        <taxon>Eukaryota</taxon>
        <taxon>Fungi</taxon>
        <taxon>Dikarya</taxon>
        <taxon>Basidiomycota</taxon>
        <taxon>Agaricomycotina</taxon>
        <taxon>Agaricomycetes</taxon>
        <taxon>Polyporales</taxon>
        <taxon>Sparassidaceae</taxon>
        <taxon>Sparassis</taxon>
    </lineage>
</organism>
<comment type="similarity">
    <text evidence="2">Belongs to the importin beta family.</text>
</comment>
<dbReference type="GO" id="GO:0006606">
    <property type="term" value="P:protein import into nucleus"/>
    <property type="evidence" value="ECO:0007669"/>
    <property type="project" value="TreeGrafter"/>
</dbReference>
<comment type="subcellular location">
    <subcellularLocation>
        <location evidence="1">Nucleus</location>
    </subcellularLocation>
</comment>
<dbReference type="EMBL" id="BFAD01000002">
    <property type="protein sequence ID" value="GBE79528.1"/>
    <property type="molecule type" value="Genomic_DNA"/>
</dbReference>
<dbReference type="PANTHER" id="PTHR10997">
    <property type="entry name" value="IMPORTIN-7, 8, 11"/>
    <property type="match status" value="1"/>
</dbReference>
<dbReference type="InParanoid" id="A0A401GBH7"/>
<keyword evidence="3" id="KW-0813">Transport</keyword>
<feature type="domain" description="Importin N-terminal" evidence="5">
    <location>
        <begin position="36"/>
        <end position="106"/>
    </location>
</feature>
<dbReference type="GO" id="GO:0005635">
    <property type="term" value="C:nuclear envelope"/>
    <property type="evidence" value="ECO:0007669"/>
    <property type="project" value="TreeGrafter"/>
</dbReference>
<dbReference type="FunCoup" id="A0A401GBH7">
    <property type="interactions" value="593"/>
</dbReference>
<dbReference type="InterPro" id="IPR016024">
    <property type="entry name" value="ARM-type_fold"/>
</dbReference>
<dbReference type="SUPFAM" id="SSF48371">
    <property type="entry name" value="ARM repeat"/>
    <property type="match status" value="1"/>
</dbReference>
<dbReference type="Pfam" id="PF03810">
    <property type="entry name" value="IBN_N"/>
    <property type="match status" value="1"/>
</dbReference>
<dbReference type="AlphaFoldDB" id="A0A401GBH7"/>
<evidence type="ECO:0000259" key="5">
    <source>
        <dbReference type="PROSITE" id="PS50166"/>
    </source>
</evidence>
<comment type="caution">
    <text evidence="6">The sequence shown here is derived from an EMBL/GenBank/DDBJ whole genome shotgun (WGS) entry which is preliminary data.</text>
</comment>
<dbReference type="Gene3D" id="1.25.10.10">
    <property type="entry name" value="Leucine-rich Repeat Variant"/>
    <property type="match status" value="1"/>
</dbReference>
<dbReference type="OrthoDB" id="361693at2759"/>
<evidence type="ECO:0000256" key="1">
    <source>
        <dbReference type="ARBA" id="ARBA00004123"/>
    </source>
</evidence>
<dbReference type="GO" id="GO:0005829">
    <property type="term" value="C:cytosol"/>
    <property type="evidence" value="ECO:0007669"/>
    <property type="project" value="TreeGrafter"/>
</dbReference>
<dbReference type="SMART" id="SM00913">
    <property type="entry name" value="IBN_N"/>
    <property type="match status" value="1"/>
</dbReference>
<evidence type="ECO:0000313" key="7">
    <source>
        <dbReference type="Proteomes" id="UP000287166"/>
    </source>
</evidence>
<keyword evidence="7" id="KW-1185">Reference proteome</keyword>
<accession>A0A401GBH7</accession>
<evidence type="ECO:0000313" key="6">
    <source>
        <dbReference type="EMBL" id="GBE79528.1"/>
    </source>
</evidence>
<dbReference type="GeneID" id="38776445"/>
<evidence type="ECO:0000256" key="3">
    <source>
        <dbReference type="ARBA" id="ARBA00022448"/>
    </source>
</evidence>
<protein>
    <submittedName>
        <fullName evidence="6">ARM repeat-containing protein</fullName>
    </submittedName>
</protein>
<evidence type="ECO:0000256" key="4">
    <source>
        <dbReference type="ARBA" id="ARBA00023242"/>
    </source>
</evidence>
<dbReference type="InterPro" id="IPR011989">
    <property type="entry name" value="ARM-like"/>
</dbReference>
<reference evidence="6 7" key="1">
    <citation type="journal article" date="2018" name="Sci. Rep.">
        <title>Genome sequence of the cauliflower mushroom Sparassis crispa (Hanabiratake) and its association with beneficial usage.</title>
        <authorList>
            <person name="Kiyama R."/>
            <person name="Furutani Y."/>
            <person name="Kawaguchi K."/>
            <person name="Nakanishi T."/>
        </authorList>
    </citation>
    <scope>NUCLEOTIDE SEQUENCE [LARGE SCALE GENOMIC DNA]</scope>
</reference>
<name>A0A401GBH7_9APHY</name>
<dbReference type="PANTHER" id="PTHR10997:SF7">
    <property type="entry name" value="IMPORTIN-11"/>
    <property type="match status" value="1"/>
</dbReference>
<dbReference type="InterPro" id="IPR058669">
    <property type="entry name" value="TPR_IPO7/11-like"/>
</dbReference>
<dbReference type="Proteomes" id="UP000287166">
    <property type="component" value="Unassembled WGS sequence"/>
</dbReference>
<dbReference type="InterPro" id="IPR001494">
    <property type="entry name" value="Importin-beta_N"/>
</dbReference>
<dbReference type="RefSeq" id="XP_027610441.1">
    <property type="nucleotide sequence ID" value="XM_027754640.1"/>
</dbReference>
<proteinExistence type="inferred from homology"/>
<dbReference type="GO" id="GO:0031267">
    <property type="term" value="F:small GTPase binding"/>
    <property type="evidence" value="ECO:0007669"/>
    <property type="project" value="InterPro"/>
</dbReference>
<dbReference type="PROSITE" id="PS50166">
    <property type="entry name" value="IMPORTIN_B_NT"/>
    <property type="match status" value="1"/>
</dbReference>
<gene>
    <name evidence="6" type="ORF">SCP_0207280</name>
</gene>